<keyword evidence="4" id="KW-0479">Metal-binding</keyword>
<organism evidence="15 16">
    <name type="scientific">Strongylocentrotus purpuratus</name>
    <name type="common">Purple sea urchin</name>
    <dbReference type="NCBI Taxonomy" id="7668"/>
    <lineage>
        <taxon>Eukaryota</taxon>
        <taxon>Metazoa</taxon>
        <taxon>Echinodermata</taxon>
        <taxon>Eleutherozoa</taxon>
        <taxon>Echinozoa</taxon>
        <taxon>Echinoidea</taxon>
        <taxon>Euechinoidea</taxon>
        <taxon>Echinacea</taxon>
        <taxon>Camarodonta</taxon>
        <taxon>Echinidea</taxon>
        <taxon>Strongylocentrotidae</taxon>
        <taxon>Strongylocentrotus</taxon>
    </lineage>
</organism>
<keyword evidence="8" id="KW-0805">Transcription regulation</keyword>
<keyword evidence="7" id="KW-0862">Zinc</keyword>
<feature type="domain" description="C2H2-type" evidence="14">
    <location>
        <begin position="590"/>
        <end position="619"/>
    </location>
</feature>
<dbReference type="EnsemblMetazoa" id="XM_030996320">
    <property type="protein sequence ID" value="XP_030852180"/>
    <property type="gene ID" value="LOC593964"/>
</dbReference>
<sequence length="972" mass="106268">MEVVITSANETSMPCPAAPGGNFRQNRFRQPGSHQNQQQSFNSTHHRQGTSERSVSPAASDLSSIRLGQHHPPTSASSDRHLLDVKQEWGSNRQGGHGGGPGSQAGSDVADQSLMPPGSAMSHYASSFNSLSPFPLELSPSGSSFASPRHSARSWTSAWGSKKRSLSISPLSSEGMDLNSLIRTSPTSLVAFINGQSRGSSASISPFQGYQVGDYGHLSAHNSSSPMSQVSSLGFTQVSAAGSVNGDKMPPPYQQLKQVSRQYGVTDPQIVTQQMQAMESANTMTNETGMNSQLIVQPQEEALQDYANNFPSYQVYKQEPIEQGFNETSGFSQGQEYPQGQFQPGTEQPHQVPPQLPQHHHPPQALPQHSPQGAQNLPQQSPAFSQNQTYSNSQTYQQNPTFTQHSTYPPNNNYPPIQGNYNPPISGQYALAPGQLPSMTTHPLPANMPPPPPYHAQHFESSANHSPPIINTNPHGSPISTSTPKLGLEVEEKICRWIDCNAFFEEQEELVRHIEKVHIDQRKGEDFTCFWQGCTRRFKPFNARYKLLIHMRVHSGEKPNKCTFEGCNKAFSRLENLKIHLRSHTGEKPYLCQHPGCSKAFSNSSDRAKHQRTHLDTKPYACQIPGCTKRYTDPSSLRKHVKAHAAKEQQARKKLRTRDEYIHGDMLGECLTIQPLHPLSHGDSPLELSDSGLGRSPHSSMHGTSSDMYPGMYSSGHSSRCGTATGASNYSNHASPVHSMQGSPHNIPTTQSLDTTQERRPFPSQPPMLTTRRTFPPALPPRRILQGGFNNIPLKPRPPAIHSPGHSLSPKQPLPSTSPHLPGITGPLSPSLATSPRPIFRQPYPPSQRPSSRPSPGITLQTLHPIHQRQLSLNALTATNNNNNNNHYGNKGLVKTRGLAMLDNTCLSPFDNLERALSAHSITERGLGNTGGDFHSPLLTVGPSSDDNHLLQMSAIDRCPSQLSAVYADGAS</sequence>
<evidence type="ECO:0000256" key="12">
    <source>
        <dbReference type="PROSITE-ProRule" id="PRU00042"/>
    </source>
</evidence>
<evidence type="ECO:0000256" key="13">
    <source>
        <dbReference type="SAM" id="MobiDB-lite"/>
    </source>
</evidence>
<dbReference type="InterPro" id="IPR036236">
    <property type="entry name" value="Znf_C2H2_sf"/>
</dbReference>
<dbReference type="Gene3D" id="3.30.160.60">
    <property type="entry name" value="Classic Zinc Finger"/>
    <property type="match status" value="5"/>
</dbReference>
<dbReference type="RefSeq" id="XP_030852180.1">
    <property type="nucleotide sequence ID" value="XM_030996320.1"/>
</dbReference>
<accession>A0A7M7PLV7</accession>
<dbReference type="InterPro" id="IPR013087">
    <property type="entry name" value="Znf_C2H2_type"/>
</dbReference>
<feature type="compositionally biased region" description="Polar residues" evidence="13">
    <location>
        <begin position="697"/>
        <end position="707"/>
    </location>
</feature>
<dbReference type="SMART" id="SM00355">
    <property type="entry name" value="ZnF_C2H2"/>
    <property type="match status" value="5"/>
</dbReference>
<feature type="region of interest" description="Disordered" evidence="13">
    <location>
        <begin position="325"/>
        <end position="435"/>
    </location>
</feature>
<feature type="compositionally biased region" description="Polar residues" evidence="13">
    <location>
        <begin position="373"/>
        <end position="425"/>
    </location>
</feature>
<dbReference type="GO" id="GO:0005634">
    <property type="term" value="C:nucleus"/>
    <property type="evidence" value="ECO:0000318"/>
    <property type="project" value="GO_Central"/>
</dbReference>
<feature type="compositionally biased region" description="Basic and acidic residues" evidence="13">
    <location>
        <begin position="78"/>
        <end position="87"/>
    </location>
</feature>
<feature type="compositionally biased region" description="Polar residues" evidence="13">
    <location>
        <begin position="32"/>
        <end position="43"/>
    </location>
</feature>
<dbReference type="GO" id="GO:0008270">
    <property type="term" value="F:zinc ion binding"/>
    <property type="evidence" value="ECO:0007669"/>
    <property type="project" value="UniProtKB-KW"/>
</dbReference>
<dbReference type="PROSITE" id="PS00028">
    <property type="entry name" value="ZINC_FINGER_C2H2_1"/>
    <property type="match status" value="4"/>
</dbReference>
<dbReference type="FunFam" id="3.30.160.60:FF:000453">
    <property type="entry name" value="GLIS family zinc finger 3"/>
    <property type="match status" value="1"/>
</dbReference>
<dbReference type="InterPro" id="IPR043359">
    <property type="entry name" value="GLI-like"/>
</dbReference>
<dbReference type="Pfam" id="PF23561">
    <property type="entry name" value="zf-C2H2_15"/>
    <property type="match status" value="1"/>
</dbReference>
<feature type="region of interest" description="Disordered" evidence="13">
    <location>
        <begin position="681"/>
        <end position="860"/>
    </location>
</feature>
<dbReference type="KEGG" id="spu:593964"/>
<dbReference type="FunFam" id="3.30.160.60:FF:000048">
    <property type="entry name" value="GLI family zinc finger 3"/>
    <property type="match status" value="1"/>
</dbReference>
<dbReference type="PANTHER" id="PTHR45718">
    <property type="entry name" value="TRANSCRIPTIONAL ACTIVATOR CUBITUS INTERRUPTUS"/>
    <property type="match status" value="1"/>
</dbReference>
<feature type="compositionally biased region" description="Polar residues" evidence="13">
    <location>
        <begin position="325"/>
        <end position="346"/>
    </location>
</feature>
<keyword evidence="9" id="KW-0238">DNA-binding</keyword>
<dbReference type="FunFam" id="3.30.160.60:FF:000031">
    <property type="entry name" value="GLI family zinc finger 3"/>
    <property type="match status" value="1"/>
</dbReference>
<evidence type="ECO:0000256" key="3">
    <source>
        <dbReference type="ARBA" id="ARBA00022491"/>
    </source>
</evidence>
<keyword evidence="16" id="KW-1185">Reference proteome</keyword>
<dbReference type="PANTHER" id="PTHR45718:SF7">
    <property type="entry name" value="C2H2-TYPE DOMAIN-CONTAINING PROTEIN"/>
    <property type="match status" value="1"/>
</dbReference>
<dbReference type="GO" id="GO:0006357">
    <property type="term" value="P:regulation of transcription by RNA polymerase II"/>
    <property type="evidence" value="ECO:0000318"/>
    <property type="project" value="GO_Central"/>
</dbReference>
<dbReference type="GO" id="GO:0000981">
    <property type="term" value="F:DNA-binding transcription factor activity, RNA polymerase II-specific"/>
    <property type="evidence" value="ECO:0000318"/>
    <property type="project" value="GO_Central"/>
</dbReference>
<evidence type="ECO:0000256" key="4">
    <source>
        <dbReference type="ARBA" id="ARBA00022723"/>
    </source>
</evidence>
<keyword evidence="6 12" id="KW-0863">Zinc-finger</keyword>
<keyword evidence="3" id="KW-0678">Repressor</keyword>
<evidence type="ECO:0000256" key="10">
    <source>
        <dbReference type="ARBA" id="ARBA00023163"/>
    </source>
</evidence>
<dbReference type="Pfam" id="PF00096">
    <property type="entry name" value="zf-C2H2"/>
    <property type="match status" value="3"/>
</dbReference>
<evidence type="ECO:0000259" key="14">
    <source>
        <dbReference type="PROSITE" id="PS50157"/>
    </source>
</evidence>
<keyword evidence="11" id="KW-0539">Nucleus</keyword>
<evidence type="ECO:0000256" key="8">
    <source>
        <dbReference type="ARBA" id="ARBA00023015"/>
    </source>
</evidence>
<dbReference type="AlphaFoldDB" id="A0A7M7PLV7"/>
<dbReference type="GeneID" id="593964"/>
<dbReference type="OrthoDB" id="3214149at2759"/>
<protein>
    <recommendedName>
        <fullName evidence="14">C2H2-type domain-containing protein</fullName>
    </recommendedName>
</protein>
<dbReference type="OMA" id="WIDCNAF"/>
<evidence type="ECO:0000256" key="6">
    <source>
        <dbReference type="ARBA" id="ARBA00022771"/>
    </source>
</evidence>
<comment type="similarity">
    <text evidence="2">Belongs to the GLI C2H2-type zinc-finger protein family.</text>
</comment>
<reference evidence="15" key="2">
    <citation type="submission" date="2021-01" db="UniProtKB">
        <authorList>
            <consortium name="EnsemblMetazoa"/>
        </authorList>
    </citation>
    <scope>IDENTIFICATION</scope>
</reference>
<feature type="compositionally biased region" description="Polar residues" evidence="13">
    <location>
        <begin position="715"/>
        <end position="755"/>
    </location>
</feature>
<keyword evidence="10" id="KW-0804">Transcription</keyword>
<feature type="domain" description="C2H2-type" evidence="14">
    <location>
        <begin position="560"/>
        <end position="589"/>
    </location>
</feature>
<dbReference type="FunFam" id="3.30.160.60:FF:000019">
    <property type="entry name" value="GLI family zinc finger 3"/>
    <property type="match status" value="1"/>
</dbReference>
<dbReference type="InterPro" id="IPR056436">
    <property type="entry name" value="Znf-C2H2_ZIC1-5/GLI1-3-like"/>
</dbReference>
<reference evidence="16" key="1">
    <citation type="submission" date="2015-02" db="EMBL/GenBank/DDBJ databases">
        <title>Genome sequencing for Strongylocentrotus purpuratus.</title>
        <authorList>
            <person name="Murali S."/>
            <person name="Liu Y."/>
            <person name="Vee V."/>
            <person name="English A."/>
            <person name="Wang M."/>
            <person name="Skinner E."/>
            <person name="Han Y."/>
            <person name="Muzny D.M."/>
            <person name="Worley K.C."/>
            <person name="Gibbs R.A."/>
        </authorList>
    </citation>
    <scope>NUCLEOTIDE SEQUENCE</scope>
</reference>
<proteinExistence type="inferred from homology"/>
<evidence type="ECO:0000313" key="16">
    <source>
        <dbReference type="Proteomes" id="UP000007110"/>
    </source>
</evidence>
<dbReference type="GO" id="GO:0000978">
    <property type="term" value="F:RNA polymerase II cis-regulatory region sequence-specific DNA binding"/>
    <property type="evidence" value="ECO:0000318"/>
    <property type="project" value="GO_Central"/>
</dbReference>
<dbReference type="PROSITE" id="PS50157">
    <property type="entry name" value="ZINC_FINGER_C2H2_2"/>
    <property type="match status" value="5"/>
</dbReference>
<dbReference type="Proteomes" id="UP000007110">
    <property type="component" value="Unassembled WGS sequence"/>
</dbReference>
<evidence type="ECO:0000313" key="15">
    <source>
        <dbReference type="EnsemblMetazoa" id="XP_030852180"/>
    </source>
</evidence>
<comment type="subcellular location">
    <subcellularLocation>
        <location evidence="1">Nucleus</location>
    </subcellularLocation>
</comment>
<feature type="compositionally biased region" description="Gly residues" evidence="13">
    <location>
        <begin position="93"/>
        <end position="103"/>
    </location>
</feature>
<evidence type="ECO:0000256" key="1">
    <source>
        <dbReference type="ARBA" id="ARBA00004123"/>
    </source>
</evidence>
<dbReference type="SUPFAM" id="SSF57667">
    <property type="entry name" value="beta-beta-alpha zinc fingers"/>
    <property type="match status" value="3"/>
</dbReference>
<feature type="compositionally biased region" description="Polar residues" evidence="13">
    <location>
        <begin position="1"/>
        <end position="12"/>
    </location>
</feature>
<feature type="domain" description="C2H2-type" evidence="14">
    <location>
        <begin position="532"/>
        <end position="559"/>
    </location>
</feature>
<feature type="compositionally biased region" description="Polar residues" evidence="13">
    <location>
        <begin position="459"/>
        <end position="483"/>
    </location>
</feature>
<keyword evidence="5" id="KW-0677">Repeat</keyword>
<evidence type="ECO:0000256" key="7">
    <source>
        <dbReference type="ARBA" id="ARBA00022833"/>
    </source>
</evidence>
<evidence type="ECO:0000256" key="2">
    <source>
        <dbReference type="ARBA" id="ARBA00010831"/>
    </source>
</evidence>
<feature type="domain" description="C2H2-type" evidence="14">
    <location>
        <begin position="493"/>
        <end position="523"/>
    </location>
</feature>
<feature type="domain" description="C2H2-type" evidence="14">
    <location>
        <begin position="620"/>
        <end position="649"/>
    </location>
</feature>
<feature type="region of interest" description="Disordered" evidence="13">
    <location>
        <begin position="456"/>
        <end position="483"/>
    </location>
</feature>
<dbReference type="InParanoid" id="A0A7M7PLV7"/>
<dbReference type="FunFam" id="3.30.160.60:FF:000036">
    <property type="entry name" value="GLI family zinc finger 3"/>
    <property type="match status" value="1"/>
</dbReference>
<name>A0A7M7PLV7_STRPU</name>
<evidence type="ECO:0000256" key="11">
    <source>
        <dbReference type="ARBA" id="ARBA00023242"/>
    </source>
</evidence>
<evidence type="ECO:0000256" key="5">
    <source>
        <dbReference type="ARBA" id="ARBA00022737"/>
    </source>
</evidence>
<feature type="region of interest" description="Disordered" evidence="13">
    <location>
        <begin position="1"/>
        <end position="121"/>
    </location>
</feature>
<evidence type="ECO:0000256" key="9">
    <source>
        <dbReference type="ARBA" id="ARBA00023125"/>
    </source>
</evidence>